<accession>A0ABW3ZRP9</accession>
<organism evidence="2 3">
    <name type="scientific">Lentibacillus salinarum</name>
    <dbReference type="NCBI Taxonomy" id="446820"/>
    <lineage>
        <taxon>Bacteria</taxon>
        <taxon>Bacillati</taxon>
        <taxon>Bacillota</taxon>
        <taxon>Bacilli</taxon>
        <taxon>Bacillales</taxon>
        <taxon>Bacillaceae</taxon>
        <taxon>Lentibacillus</taxon>
    </lineage>
</organism>
<feature type="transmembrane region" description="Helical" evidence="1">
    <location>
        <begin position="61"/>
        <end position="81"/>
    </location>
</feature>
<keyword evidence="1" id="KW-0472">Membrane</keyword>
<dbReference type="Proteomes" id="UP001597178">
    <property type="component" value="Unassembled WGS sequence"/>
</dbReference>
<comment type="caution">
    <text evidence="2">The sequence shown here is derived from an EMBL/GenBank/DDBJ whole genome shotgun (WGS) entry which is preliminary data.</text>
</comment>
<keyword evidence="3" id="KW-1185">Reference proteome</keyword>
<reference evidence="3" key="1">
    <citation type="journal article" date="2019" name="Int. J. Syst. Evol. Microbiol.">
        <title>The Global Catalogue of Microorganisms (GCM) 10K type strain sequencing project: providing services to taxonomists for standard genome sequencing and annotation.</title>
        <authorList>
            <consortium name="The Broad Institute Genomics Platform"/>
            <consortium name="The Broad Institute Genome Sequencing Center for Infectious Disease"/>
            <person name="Wu L."/>
            <person name="Ma J."/>
        </authorList>
    </citation>
    <scope>NUCLEOTIDE SEQUENCE [LARGE SCALE GENOMIC DNA]</scope>
    <source>
        <strain evidence="3">CCUG 54822</strain>
    </source>
</reference>
<protein>
    <submittedName>
        <fullName evidence="2">Uncharacterized protein</fullName>
    </submittedName>
</protein>
<keyword evidence="1" id="KW-0812">Transmembrane</keyword>
<name>A0ABW3ZRP9_9BACI</name>
<dbReference type="EMBL" id="JBHTNH010000005">
    <property type="protein sequence ID" value="MFD1361020.1"/>
    <property type="molecule type" value="Genomic_DNA"/>
</dbReference>
<feature type="transmembrane region" description="Helical" evidence="1">
    <location>
        <begin position="158"/>
        <end position="179"/>
    </location>
</feature>
<gene>
    <name evidence="2" type="ORF">ACFQ4A_04965</name>
</gene>
<proteinExistence type="predicted"/>
<evidence type="ECO:0000313" key="3">
    <source>
        <dbReference type="Proteomes" id="UP001597178"/>
    </source>
</evidence>
<dbReference type="RefSeq" id="WP_382398189.1">
    <property type="nucleotide sequence ID" value="NZ_JBHTNH010000005.1"/>
</dbReference>
<keyword evidence="1" id="KW-1133">Transmembrane helix</keyword>
<feature type="transmembrane region" description="Helical" evidence="1">
    <location>
        <begin position="87"/>
        <end position="105"/>
    </location>
</feature>
<evidence type="ECO:0000313" key="2">
    <source>
        <dbReference type="EMBL" id="MFD1361020.1"/>
    </source>
</evidence>
<evidence type="ECO:0000256" key="1">
    <source>
        <dbReference type="SAM" id="Phobius"/>
    </source>
</evidence>
<sequence>MTQVIVGLVFYLFLMLPPVANLLESIMIFHMHMQMPLLVVAGFLMAPFLQKKFPLFFAKYNENGIPGILLFMIIMFFWNIPRTMDEALTIQFVEIFKFIGLPFLAGVPLRDSWHKLMTRWKNGTLLMFLIVYTGTGILYIASPVQLCNNYLVKEQITLGWGFITVAAAILIYLVQLFFVNPSDYE</sequence>
<feature type="transmembrane region" description="Helical" evidence="1">
    <location>
        <begin position="125"/>
        <end position="146"/>
    </location>
</feature>